<name>A0A511Z0L0_9CELL</name>
<dbReference type="Gene3D" id="3.40.50.1820">
    <property type="entry name" value="alpha/beta hydrolase"/>
    <property type="match status" value="1"/>
</dbReference>
<protein>
    <recommendedName>
        <fullName evidence="1">AB hydrolase-1 domain-containing protein</fullName>
    </recommendedName>
</protein>
<dbReference type="Pfam" id="PF12697">
    <property type="entry name" value="Abhydrolase_6"/>
    <property type="match status" value="1"/>
</dbReference>
<organism evidence="2 3">
    <name type="scientific">Actinotalea fermentans</name>
    <dbReference type="NCBI Taxonomy" id="43671"/>
    <lineage>
        <taxon>Bacteria</taxon>
        <taxon>Bacillati</taxon>
        <taxon>Actinomycetota</taxon>
        <taxon>Actinomycetes</taxon>
        <taxon>Micrococcales</taxon>
        <taxon>Cellulomonadaceae</taxon>
        <taxon>Actinotalea</taxon>
    </lineage>
</organism>
<dbReference type="InterPro" id="IPR000073">
    <property type="entry name" value="AB_hydrolase_1"/>
</dbReference>
<gene>
    <name evidence="2" type="ORF">AFE02nite_27350</name>
</gene>
<dbReference type="AlphaFoldDB" id="A0A511Z0L0"/>
<feature type="domain" description="AB hydrolase-1" evidence="1">
    <location>
        <begin position="81"/>
        <end position="281"/>
    </location>
</feature>
<proteinExistence type="predicted"/>
<dbReference type="InterPro" id="IPR050266">
    <property type="entry name" value="AB_hydrolase_sf"/>
</dbReference>
<dbReference type="InterPro" id="IPR029058">
    <property type="entry name" value="AB_hydrolase_fold"/>
</dbReference>
<accession>A0A511Z0L0</accession>
<evidence type="ECO:0000259" key="1">
    <source>
        <dbReference type="Pfam" id="PF12697"/>
    </source>
</evidence>
<sequence length="288" mass="30262">MSFAGLVWLRATFLVLRVVAPRAADRRALDVWCTLPPGARHHRLDARPRPGDVVRLPAPRGGGEVVAEVWGAGQADGAPVVYLVHGWGGWRGQLGAFVDPFLAAGHRVVAVDAPGHGDADAGFMGPHRGTVTEMIEALEEAVRAFGEPAGVVAHSLGTTVAMAVLRDGVPADRLVLLAPNPAFAELLDRFASVLWLGDRAKAHLRGALEDITGRPIDDFDVIPAGADGAMPDALVVHDRGDRETAHAVGAAVAQAWPNATLLTTEGLGHYRILADARVVEAAVAHVAR</sequence>
<dbReference type="GO" id="GO:0003824">
    <property type="term" value="F:catalytic activity"/>
    <property type="evidence" value="ECO:0007669"/>
    <property type="project" value="UniProtKB-ARBA"/>
</dbReference>
<dbReference type="EMBL" id="BJYK01000009">
    <property type="protein sequence ID" value="GEN81001.1"/>
    <property type="molecule type" value="Genomic_DNA"/>
</dbReference>
<keyword evidence="3" id="KW-1185">Reference proteome</keyword>
<dbReference type="GO" id="GO:0016020">
    <property type="term" value="C:membrane"/>
    <property type="evidence" value="ECO:0007669"/>
    <property type="project" value="TreeGrafter"/>
</dbReference>
<evidence type="ECO:0000313" key="2">
    <source>
        <dbReference type="EMBL" id="GEN81001.1"/>
    </source>
</evidence>
<comment type="caution">
    <text evidence="2">The sequence shown here is derived from an EMBL/GenBank/DDBJ whole genome shotgun (WGS) entry which is preliminary data.</text>
</comment>
<reference evidence="2 3" key="1">
    <citation type="submission" date="2019-07" db="EMBL/GenBank/DDBJ databases">
        <title>Whole genome shotgun sequence of Actinotalea fermentans NBRC 105374.</title>
        <authorList>
            <person name="Hosoyama A."/>
            <person name="Uohara A."/>
            <person name="Ohji S."/>
            <person name="Ichikawa N."/>
        </authorList>
    </citation>
    <scope>NUCLEOTIDE SEQUENCE [LARGE SCALE GENOMIC DNA]</scope>
    <source>
        <strain evidence="2 3">NBRC 105374</strain>
    </source>
</reference>
<dbReference type="PANTHER" id="PTHR43798">
    <property type="entry name" value="MONOACYLGLYCEROL LIPASE"/>
    <property type="match status" value="1"/>
</dbReference>
<dbReference type="SUPFAM" id="SSF53474">
    <property type="entry name" value="alpha/beta-Hydrolases"/>
    <property type="match status" value="1"/>
</dbReference>
<evidence type="ECO:0000313" key="3">
    <source>
        <dbReference type="Proteomes" id="UP000321484"/>
    </source>
</evidence>
<dbReference type="Proteomes" id="UP000321484">
    <property type="component" value="Unassembled WGS sequence"/>
</dbReference>
<dbReference type="PANTHER" id="PTHR43798:SF33">
    <property type="entry name" value="HYDROLASE, PUTATIVE (AFU_ORTHOLOGUE AFUA_2G14860)-RELATED"/>
    <property type="match status" value="1"/>
</dbReference>